<dbReference type="PANTHER" id="PTHR32432">
    <property type="entry name" value="CELL DIVISION PROTEIN FTSA-RELATED"/>
    <property type="match status" value="1"/>
</dbReference>
<dbReference type="EMBL" id="DXHS01000084">
    <property type="protein sequence ID" value="HIW02772.1"/>
    <property type="molecule type" value="Genomic_DNA"/>
</dbReference>
<dbReference type="InterPro" id="IPR003494">
    <property type="entry name" value="SHS2_FtsA"/>
</dbReference>
<comment type="caution">
    <text evidence="2">The sequence shown here is derived from an EMBL/GenBank/DDBJ whole genome shotgun (WGS) entry which is preliminary data.</text>
</comment>
<dbReference type="GO" id="GO:0051301">
    <property type="term" value="P:cell division"/>
    <property type="evidence" value="ECO:0007669"/>
    <property type="project" value="InterPro"/>
</dbReference>
<sequence>MAQEAAILDIGSSKITVLICRRGVNDTITVVGKGECEYPGYEEGEFYRPDELVNVVFKAVSAAETDANMKIRHLYIGVPGQFSVTQCKDVTMSLGKRRRVTDEDVDKLLALGADFDDGGYELVNSQPVYFTLGDERKLIQPVGMTANRLSGYISYILADKKFTEQFSRISEDLGIESVEFVSSVLAEALFLFDDIVRDRYAVLVDVGYIVTDIVVARGDGIVRQFSFSLGGGHFTKDLHEDLSIRFSLAETLKRKAVLNLEFSAEDTYDLNVGERVMSLPAVQVNDIITARMNKLAKTINKCLASCDLPPSATYCLTGGGISYIPGAADYLSRKTDKQFEIVAPDLPQMNKPHLSSALSLMDMVLGAYSAPQRKKGFFAKLFGR</sequence>
<dbReference type="Proteomes" id="UP000823990">
    <property type="component" value="Unassembled WGS sequence"/>
</dbReference>
<evidence type="ECO:0000313" key="2">
    <source>
        <dbReference type="EMBL" id="HIW02772.1"/>
    </source>
</evidence>
<gene>
    <name evidence="2" type="ORF">H9892_05475</name>
</gene>
<dbReference type="InterPro" id="IPR050696">
    <property type="entry name" value="FtsA/MreB"/>
</dbReference>
<name>A0A9D1PZP6_9FIRM</name>
<dbReference type="AlphaFoldDB" id="A0A9D1PZP6"/>
<dbReference type="SMART" id="SM00842">
    <property type="entry name" value="FtsA"/>
    <property type="match status" value="1"/>
</dbReference>
<accession>A0A9D1PZP6</accession>
<dbReference type="SUPFAM" id="SSF53067">
    <property type="entry name" value="Actin-like ATPase domain"/>
    <property type="match status" value="2"/>
</dbReference>
<dbReference type="Pfam" id="PF14450">
    <property type="entry name" value="FtsA"/>
    <property type="match status" value="1"/>
</dbReference>
<evidence type="ECO:0000259" key="1">
    <source>
        <dbReference type="SMART" id="SM00842"/>
    </source>
</evidence>
<reference evidence="2" key="2">
    <citation type="submission" date="2021-04" db="EMBL/GenBank/DDBJ databases">
        <authorList>
            <person name="Gilroy R."/>
        </authorList>
    </citation>
    <scope>NUCLEOTIDE SEQUENCE</scope>
    <source>
        <strain evidence="2">12435</strain>
    </source>
</reference>
<dbReference type="Pfam" id="PF02491">
    <property type="entry name" value="SHS2_FTSA"/>
    <property type="match status" value="1"/>
</dbReference>
<feature type="domain" description="SHS2" evidence="1">
    <location>
        <begin position="5"/>
        <end position="191"/>
    </location>
</feature>
<evidence type="ECO:0000313" key="3">
    <source>
        <dbReference type="Proteomes" id="UP000823990"/>
    </source>
</evidence>
<organism evidence="2 3">
    <name type="scientific">Candidatus Protoclostridium stercorigallinarum</name>
    <dbReference type="NCBI Taxonomy" id="2838741"/>
    <lineage>
        <taxon>Bacteria</taxon>
        <taxon>Bacillati</taxon>
        <taxon>Bacillota</taxon>
        <taxon>Clostridia</taxon>
        <taxon>Candidatus Protoclostridium</taxon>
    </lineage>
</organism>
<proteinExistence type="predicted"/>
<dbReference type="Gene3D" id="3.30.420.40">
    <property type="match status" value="1"/>
</dbReference>
<reference evidence="2" key="1">
    <citation type="journal article" date="2021" name="PeerJ">
        <title>Extensive microbial diversity within the chicken gut microbiome revealed by metagenomics and culture.</title>
        <authorList>
            <person name="Gilroy R."/>
            <person name="Ravi A."/>
            <person name="Getino M."/>
            <person name="Pursley I."/>
            <person name="Horton D.L."/>
            <person name="Alikhan N.F."/>
            <person name="Baker D."/>
            <person name="Gharbi K."/>
            <person name="Hall N."/>
            <person name="Watson M."/>
            <person name="Adriaenssens E.M."/>
            <person name="Foster-Nyarko E."/>
            <person name="Jarju S."/>
            <person name="Secka A."/>
            <person name="Antonio M."/>
            <person name="Oren A."/>
            <person name="Chaudhuri R.R."/>
            <person name="La Ragione R."/>
            <person name="Hildebrand F."/>
            <person name="Pallen M.J."/>
        </authorList>
    </citation>
    <scope>NUCLEOTIDE SEQUENCE</scope>
    <source>
        <strain evidence="2">12435</strain>
    </source>
</reference>
<protein>
    <recommendedName>
        <fullName evidence="1">SHS2 domain-containing protein</fullName>
    </recommendedName>
</protein>
<dbReference type="InterPro" id="IPR043129">
    <property type="entry name" value="ATPase_NBD"/>
</dbReference>